<dbReference type="STRING" id="554065.E1ZN98"/>
<dbReference type="AlphaFoldDB" id="E1ZN98"/>
<dbReference type="OMA" id="GIRTTGH"/>
<accession>E1ZN98</accession>
<dbReference type="Proteomes" id="UP000008141">
    <property type="component" value="Unassembled WGS sequence"/>
</dbReference>
<evidence type="ECO:0000256" key="2">
    <source>
        <dbReference type="ARBA" id="ARBA00022801"/>
    </source>
</evidence>
<feature type="domain" description="Calcineurin-like phosphoesterase" evidence="4">
    <location>
        <begin position="93"/>
        <end position="318"/>
    </location>
</feature>
<dbReference type="SUPFAM" id="SSF56300">
    <property type="entry name" value="Metallo-dependent phosphatases"/>
    <property type="match status" value="1"/>
</dbReference>
<evidence type="ECO:0000256" key="1">
    <source>
        <dbReference type="ARBA" id="ARBA00022729"/>
    </source>
</evidence>
<name>E1ZN98_CHLVA</name>
<evidence type="ECO:0000256" key="3">
    <source>
        <dbReference type="SAM" id="MobiDB-lite"/>
    </source>
</evidence>
<dbReference type="eggNOG" id="KOG2679">
    <property type="taxonomic scope" value="Eukaryota"/>
</dbReference>
<organism evidence="6">
    <name type="scientific">Chlorella variabilis</name>
    <name type="common">Green alga</name>
    <dbReference type="NCBI Taxonomy" id="554065"/>
    <lineage>
        <taxon>Eukaryota</taxon>
        <taxon>Viridiplantae</taxon>
        <taxon>Chlorophyta</taxon>
        <taxon>core chlorophytes</taxon>
        <taxon>Trebouxiophyceae</taxon>
        <taxon>Chlorellales</taxon>
        <taxon>Chlorellaceae</taxon>
        <taxon>Chlorella clade</taxon>
        <taxon>Chlorella</taxon>
    </lineage>
</organism>
<dbReference type="EMBL" id="GL433855">
    <property type="protein sequence ID" value="EFN52564.1"/>
    <property type="molecule type" value="Genomic_DNA"/>
</dbReference>
<dbReference type="GO" id="GO:0016787">
    <property type="term" value="F:hydrolase activity"/>
    <property type="evidence" value="ECO:0007669"/>
    <property type="project" value="UniProtKB-KW"/>
</dbReference>
<dbReference type="GeneID" id="17352112"/>
<gene>
    <name evidence="5" type="ORF">CHLNCDRAFT_32423</name>
</gene>
<protein>
    <recommendedName>
        <fullName evidence="4">Calcineurin-like phosphoesterase domain-containing protein</fullName>
    </recommendedName>
</protein>
<evidence type="ECO:0000313" key="6">
    <source>
        <dbReference type="Proteomes" id="UP000008141"/>
    </source>
</evidence>
<feature type="region of interest" description="Disordered" evidence="3">
    <location>
        <begin position="394"/>
        <end position="422"/>
    </location>
</feature>
<keyword evidence="1" id="KW-0732">Signal</keyword>
<dbReference type="InParanoid" id="E1ZN98"/>
<evidence type="ECO:0000259" key="4">
    <source>
        <dbReference type="Pfam" id="PF00149"/>
    </source>
</evidence>
<dbReference type="KEGG" id="cvr:CHLNCDRAFT_32423"/>
<dbReference type="Pfam" id="PF00149">
    <property type="entry name" value="Metallophos"/>
    <property type="match status" value="1"/>
</dbReference>
<dbReference type="InterPro" id="IPR029052">
    <property type="entry name" value="Metallo-depent_PP-like"/>
</dbReference>
<dbReference type="FunCoup" id="E1ZN98">
    <property type="interactions" value="171"/>
</dbReference>
<dbReference type="OrthoDB" id="411211at2759"/>
<dbReference type="RefSeq" id="XP_005844666.1">
    <property type="nucleotide sequence ID" value="XM_005844604.1"/>
</dbReference>
<dbReference type="InterPro" id="IPR004843">
    <property type="entry name" value="Calcineurin-like_PHP"/>
</dbReference>
<feature type="region of interest" description="Disordered" evidence="3">
    <location>
        <begin position="1"/>
        <end position="48"/>
    </location>
</feature>
<keyword evidence="2" id="KW-0378">Hydrolase</keyword>
<dbReference type="PANTHER" id="PTHR10161">
    <property type="entry name" value="TARTRATE-RESISTANT ACID PHOSPHATASE TYPE 5"/>
    <property type="match status" value="1"/>
</dbReference>
<feature type="compositionally biased region" description="Gly residues" evidence="3">
    <location>
        <begin position="403"/>
        <end position="416"/>
    </location>
</feature>
<dbReference type="Gene3D" id="3.60.21.10">
    <property type="match status" value="1"/>
</dbReference>
<keyword evidence="6" id="KW-1185">Reference proteome</keyword>
<reference evidence="5 6" key="1">
    <citation type="journal article" date="2010" name="Plant Cell">
        <title>The Chlorella variabilis NC64A genome reveals adaptation to photosymbiosis, coevolution with viruses, and cryptic sex.</title>
        <authorList>
            <person name="Blanc G."/>
            <person name="Duncan G."/>
            <person name="Agarkova I."/>
            <person name="Borodovsky M."/>
            <person name="Gurnon J."/>
            <person name="Kuo A."/>
            <person name="Lindquist E."/>
            <person name="Lucas S."/>
            <person name="Pangilinan J."/>
            <person name="Polle J."/>
            <person name="Salamov A."/>
            <person name="Terry A."/>
            <person name="Yamada T."/>
            <person name="Dunigan D.D."/>
            <person name="Grigoriev I.V."/>
            <person name="Claverie J.M."/>
            <person name="Van Etten J.L."/>
        </authorList>
    </citation>
    <scope>NUCLEOTIDE SEQUENCE [LARGE SCALE GENOMIC DNA]</scope>
    <source>
        <strain evidence="5 6">NC64A</strain>
    </source>
</reference>
<dbReference type="PANTHER" id="PTHR10161:SF14">
    <property type="entry name" value="TARTRATE-RESISTANT ACID PHOSPHATASE TYPE 5"/>
    <property type="match status" value="1"/>
</dbReference>
<proteinExistence type="predicted"/>
<evidence type="ECO:0000313" key="5">
    <source>
        <dbReference type="EMBL" id="EFN52564.1"/>
    </source>
</evidence>
<dbReference type="InterPro" id="IPR051558">
    <property type="entry name" value="Metallophosphoesterase_PAP"/>
</dbReference>
<sequence length="422" mass="45584">MGSPKHPLLPQSPHSRRQEIRARLRLPPQELSDDEESGDGTEAGRSESSCWHGSAFKAGLLIVVALSAALLGTNRASCGTSGGVTPADQYPQFLVVGDWGRGGKHNQTKVAAAMARKAEAMRTDFVLSTGDNFYPSGLLSPEDPAFDASFTSIYHQPSLQVPWHAALGNHDHGETADPSSPACGAWDPACFYSPLNELDARLAQRDARWHCERSFVLSLAGGAVDVFFLDTTPLLLEYAAVPWRANRGGLEEQSWEGQLRELEARLARSAAGWKLVVGHHPIRTTHRKWHAWAEMVEHVEPLLTKYGVQAYLCGHDHNLQLLHKPGTGYWHVTSGGGSRVGPKFRGTKHALFQHGGNGFVAVRLSPSLMAVEYMGLDSEQPLYSIHIARDGSRAVDDASHASGDGGQAGDEPGTGDGPSSQE</sequence>